<organism evidence="2 3">
    <name type="scientific">Musa troglodytarum</name>
    <name type="common">fe'i banana</name>
    <dbReference type="NCBI Taxonomy" id="320322"/>
    <lineage>
        <taxon>Eukaryota</taxon>
        <taxon>Viridiplantae</taxon>
        <taxon>Streptophyta</taxon>
        <taxon>Embryophyta</taxon>
        <taxon>Tracheophyta</taxon>
        <taxon>Spermatophyta</taxon>
        <taxon>Magnoliopsida</taxon>
        <taxon>Liliopsida</taxon>
        <taxon>Zingiberales</taxon>
        <taxon>Musaceae</taxon>
        <taxon>Musa</taxon>
    </lineage>
</organism>
<sequence>MWLSRVWSWLMGPSEDEEMPDLEAGYPMSPLEAELMPDLESGHSPHASSSSSFGLDFPAEMRMEYELDGQIQSCVAECSRLQERIVPIVEALRSVRKGPSWQQAIKDCVRRKAQMEQDREKLSKEYQDCESTGEHCVPHNQAEVKAKIQIAEIP</sequence>
<feature type="coiled-coil region" evidence="1">
    <location>
        <begin position="105"/>
        <end position="132"/>
    </location>
</feature>
<evidence type="ECO:0000256" key="1">
    <source>
        <dbReference type="SAM" id="Coils"/>
    </source>
</evidence>
<gene>
    <name evidence="2" type="ORF">MUK42_27431</name>
</gene>
<evidence type="ECO:0000313" key="3">
    <source>
        <dbReference type="Proteomes" id="UP001055439"/>
    </source>
</evidence>
<reference evidence="2" key="1">
    <citation type="submission" date="2022-05" db="EMBL/GenBank/DDBJ databases">
        <title>The Musa troglodytarum L. genome provides insights into the mechanism of non-climacteric behaviour and enrichment of carotenoids.</title>
        <authorList>
            <person name="Wang J."/>
        </authorList>
    </citation>
    <scope>NUCLEOTIDE SEQUENCE</scope>
    <source>
        <tissue evidence="2">Leaf</tissue>
    </source>
</reference>
<dbReference type="EMBL" id="CP097503">
    <property type="protein sequence ID" value="URD77439.1"/>
    <property type="molecule type" value="Genomic_DNA"/>
</dbReference>
<name>A0A9E7EHG6_9LILI</name>
<evidence type="ECO:0000313" key="2">
    <source>
        <dbReference type="EMBL" id="URD77439.1"/>
    </source>
</evidence>
<keyword evidence="1" id="KW-0175">Coiled coil</keyword>
<keyword evidence="3" id="KW-1185">Reference proteome</keyword>
<proteinExistence type="predicted"/>
<dbReference type="Proteomes" id="UP001055439">
    <property type="component" value="Chromosome 10"/>
</dbReference>
<accession>A0A9E7EHG6</accession>
<dbReference type="AlphaFoldDB" id="A0A9E7EHG6"/>
<protein>
    <submittedName>
        <fullName evidence="2">Uncharacterized protein</fullName>
    </submittedName>
</protein>
<dbReference type="OrthoDB" id="777662at2759"/>